<evidence type="ECO:0000256" key="5">
    <source>
        <dbReference type="SAM" id="Phobius"/>
    </source>
</evidence>
<keyword evidence="3 5" id="KW-1133">Transmembrane helix</keyword>
<dbReference type="PANTHER" id="PTHR21676">
    <property type="entry name" value="PROTEIN STUM"/>
    <property type="match status" value="1"/>
</dbReference>
<organism evidence="6 7">
    <name type="scientific">Diatraea saccharalis</name>
    <name type="common">sugarcane borer</name>
    <dbReference type="NCBI Taxonomy" id="40085"/>
    <lineage>
        <taxon>Eukaryota</taxon>
        <taxon>Metazoa</taxon>
        <taxon>Ecdysozoa</taxon>
        <taxon>Arthropoda</taxon>
        <taxon>Hexapoda</taxon>
        <taxon>Insecta</taxon>
        <taxon>Pterygota</taxon>
        <taxon>Neoptera</taxon>
        <taxon>Endopterygota</taxon>
        <taxon>Lepidoptera</taxon>
        <taxon>Glossata</taxon>
        <taxon>Ditrysia</taxon>
        <taxon>Pyraloidea</taxon>
        <taxon>Crambidae</taxon>
        <taxon>Crambinae</taxon>
        <taxon>Diatraea</taxon>
    </lineage>
</organism>
<evidence type="ECO:0008006" key="8">
    <source>
        <dbReference type="Google" id="ProtNLM"/>
    </source>
</evidence>
<dbReference type="Pfam" id="PF15795">
    <property type="entry name" value="Spec3"/>
    <property type="match status" value="1"/>
</dbReference>
<sequence length="177" mass="19414">MANLQVEGVSPSPSPQLSRKAKVMITTDFMKKDTDVEEDLEDNRKKLDSSLVEHTSMMKGAIPVLPIVLAYFCLICNLLIPGLGTVLSGMFCVCFGIPRFGVYDGAKHRIGSLVINLVVGCGQLFTVLFCLVGWGWSIWWGVIMLKISRKYRKLKAEEAAAEAEAAPPVTANNHTRA</sequence>
<evidence type="ECO:0000256" key="3">
    <source>
        <dbReference type="ARBA" id="ARBA00022989"/>
    </source>
</evidence>
<feature type="transmembrane region" description="Helical" evidence="5">
    <location>
        <begin position="124"/>
        <end position="145"/>
    </location>
</feature>
<evidence type="ECO:0000313" key="6">
    <source>
        <dbReference type="EMBL" id="CAG9789947.1"/>
    </source>
</evidence>
<evidence type="ECO:0000256" key="2">
    <source>
        <dbReference type="ARBA" id="ARBA00022692"/>
    </source>
</evidence>
<comment type="subcellular location">
    <subcellularLocation>
        <location evidence="1">Membrane</location>
        <topology evidence="1">Multi-pass membrane protein</topology>
    </subcellularLocation>
</comment>
<evidence type="ECO:0000256" key="1">
    <source>
        <dbReference type="ARBA" id="ARBA00004141"/>
    </source>
</evidence>
<dbReference type="GO" id="GO:0019230">
    <property type="term" value="P:proprioception"/>
    <property type="evidence" value="ECO:0007669"/>
    <property type="project" value="TreeGrafter"/>
</dbReference>
<gene>
    <name evidence="6" type="ORF">DIATSA_LOCUS7639</name>
</gene>
<dbReference type="GO" id="GO:0071683">
    <property type="term" value="C:sensory dendrite"/>
    <property type="evidence" value="ECO:0007669"/>
    <property type="project" value="TreeGrafter"/>
</dbReference>
<dbReference type="OrthoDB" id="361532at2759"/>
<dbReference type="InterPro" id="IPR026673">
    <property type="entry name" value="SPEC3/Stum"/>
</dbReference>
<name>A0A9N9WGK3_9NEOP</name>
<reference evidence="6" key="2">
    <citation type="submission" date="2022-10" db="EMBL/GenBank/DDBJ databases">
        <authorList>
            <consortium name="ENA_rothamsted_submissions"/>
            <consortium name="culmorum"/>
            <person name="King R."/>
        </authorList>
    </citation>
    <scope>NUCLEOTIDE SEQUENCE</scope>
</reference>
<feature type="transmembrane region" description="Helical" evidence="5">
    <location>
        <begin position="60"/>
        <end position="80"/>
    </location>
</feature>
<proteinExistence type="predicted"/>
<evidence type="ECO:0000313" key="7">
    <source>
        <dbReference type="Proteomes" id="UP001153714"/>
    </source>
</evidence>
<evidence type="ECO:0000256" key="4">
    <source>
        <dbReference type="ARBA" id="ARBA00023136"/>
    </source>
</evidence>
<dbReference type="EMBL" id="OU893351">
    <property type="protein sequence ID" value="CAG9789947.1"/>
    <property type="molecule type" value="Genomic_DNA"/>
</dbReference>
<dbReference type="PANTHER" id="PTHR21676:SF6">
    <property type="entry name" value="PROTEIN STUM"/>
    <property type="match status" value="1"/>
</dbReference>
<keyword evidence="7" id="KW-1185">Reference proteome</keyword>
<dbReference type="GO" id="GO:0016020">
    <property type="term" value="C:membrane"/>
    <property type="evidence" value="ECO:0007669"/>
    <property type="project" value="UniProtKB-SubCell"/>
</dbReference>
<dbReference type="GO" id="GO:0042330">
    <property type="term" value="P:taxis"/>
    <property type="evidence" value="ECO:0007669"/>
    <property type="project" value="TreeGrafter"/>
</dbReference>
<reference evidence="6" key="1">
    <citation type="submission" date="2021-12" db="EMBL/GenBank/DDBJ databases">
        <authorList>
            <person name="King R."/>
        </authorList>
    </citation>
    <scope>NUCLEOTIDE SEQUENCE</scope>
</reference>
<dbReference type="Proteomes" id="UP001153714">
    <property type="component" value="Chromosome 20"/>
</dbReference>
<keyword evidence="4 5" id="KW-0472">Membrane</keyword>
<dbReference type="GO" id="GO:0050954">
    <property type="term" value="P:sensory perception of mechanical stimulus"/>
    <property type="evidence" value="ECO:0007669"/>
    <property type="project" value="TreeGrafter"/>
</dbReference>
<protein>
    <recommendedName>
        <fullName evidence="8">Protein SPEC3</fullName>
    </recommendedName>
</protein>
<dbReference type="AlphaFoldDB" id="A0A9N9WGK3"/>
<accession>A0A9N9WGK3</accession>
<keyword evidence="2 5" id="KW-0812">Transmembrane</keyword>